<organism evidence="3 4">
    <name type="scientific">Phormidium yuhuli AB48</name>
    <dbReference type="NCBI Taxonomy" id="2940671"/>
    <lineage>
        <taxon>Bacteria</taxon>
        <taxon>Bacillati</taxon>
        <taxon>Cyanobacteriota</taxon>
        <taxon>Cyanophyceae</taxon>
        <taxon>Oscillatoriophycideae</taxon>
        <taxon>Oscillatoriales</taxon>
        <taxon>Oscillatoriaceae</taxon>
        <taxon>Phormidium</taxon>
        <taxon>Phormidium yuhuli</taxon>
    </lineage>
</organism>
<comment type="similarity">
    <text evidence="1">Belongs to the ATP-dependent AMP-binding enzyme family.</text>
</comment>
<accession>A0ABY5AWG0</accession>
<protein>
    <submittedName>
        <fullName evidence="3">AMP-binding protein</fullName>
    </submittedName>
</protein>
<dbReference type="SUPFAM" id="SSF56801">
    <property type="entry name" value="Acetyl-CoA synthetase-like"/>
    <property type="match status" value="1"/>
</dbReference>
<dbReference type="Gene3D" id="3.40.50.12780">
    <property type="entry name" value="N-terminal domain of ligase-like"/>
    <property type="match status" value="1"/>
</dbReference>
<proteinExistence type="inferred from homology"/>
<dbReference type="InterPro" id="IPR042099">
    <property type="entry name" value="ANL_N_sf"/>
</dbReference>
<evidence type="ECO:0000256" key="1">
    <source>
        <dbReference type="ARBA" id="ARBA00006432"/>
    </source>
</evidence>
<dbReference type="PANTHER" id="PTHR22754">
    <property type="entry name" value="DISCO-INTERACTING PROTEIN 2 DIP2 -RELATED"/>
    <property type="match status" value="1"/>
</dbReference>
<dbReference type="PANTHER" id="PTHR22754:SF32">
    <property type="entry name" value="DISCO-INTERACTING PROTEIN 2"/>
    <property type="match status" value="1"/>
</dbReference>
<dbReference type="InterPro" id="IPR000873">
    <property type="entry name" value="AMP-dep_synth/lig_dom"/>
</dbReference>
<dbReference type="EMBL" id="CP098611">
    <property type="protein sequence ID" value="USR93142.1"/>
    <property type="molecule type" value="Genomic_DNA"/>
</dbReference>
<evidence type="ECO:0000313" key="4">
    <source>
        <dbReference type="Proteomes" id="UP001056708"/>
    </source>
</evidence>
<gene>
    <name evidence="3" type="ORF">NEA10_09335</name>
</gene>
<sequence>MHLLQTRAQQQPNPLAYTFLKNGKTPTSQLTYRQLDQKAKAIAAYLQTHLSPGSRVLLVYHQSLDAIAALFGCLYAGVIAIPAPDTTPLQRTLPRLEAIAT</sequence>
<feature type="domain" description="AMP-dependent synthetase/ligase" evidence="2">
    <location>
        <begin position="5"/>
        <end position="91"/>
    </location>
</feature>
<keyword evidence="4" id="KW-1185">Reference proteome</keyword>
<evidence type="ECO:0000259" key="2">
    <source>
        <dbReference type="Pfam" id="PF00501"/>
    </source>
</evidence>
<dbReference type="RefSeq" id="WP_252665327.1">
    <property type="nucleotide sequence ID" value="NZ_CP098611.1"/>
</dbReference>
<dbReference type="Pfam" id="PF00501">
    <property type="entry name" value="AMP-binding"/>
    <property type="match status" value="1"/>
</dbReference>
<evidence type="ECO:0000313" key="3">
    <source>
        <dbReference type="EMBL" id="USR93142.1"/>
    </source>
</evidence>
<dbReference type="Proteomes" id="UP001056708">
    <property type="component" value="Chromosome"/>
</dbReference>
<name>A0ABY5AWG0_9CYAN</name>
<reference evidence="3" key="1">
    <citation type="submission" date="2022-06" db="EMBL/GenBank/DDBJ databases">
        <title>Genome sequence of Phormidium yuhuli AB48 isolated from an industrial photobioreactor environment.</title>
        <authorList>
            <person name="Qiu Y."/>
            <person name="Noonan A.J.C."/>
            <person name="Dofher K."/>
            <person name="Koch M."/>
            <person name="Kieft B."/>
            <person name="Lin X."/>
            <person name="Ziels R.M."/>
            <person name="Hallam S.J."/>
        </authorList>
    </citation>
    <scope>NUCLEOTIDE SEQUENCE</scope>
    <source>
        <strain evidence="3">AB48</strain>
    </source>
</reference>